<reference evidence="1" key="1">
    <citation type="journal article" date="2015" name="Nature">
        <title>Complex archaea that bridge the gap between prokaryotes and eukaryotes.</title>
        <authorList>
            <person name="Spang A."/>
            <person name="Saw J.H."/>
            <person name="Jorgensen S.L."/>
            <person name="Zaremba-Niedzwiedzka K."/>
            <person name="Martijn J."/>
            <person name="Lind A.E."/>
            <person name="van Eijk R."/>
            <person name="Schleper C."/>
            <person name="Guy L."/>
            <person name="Ettema T.J."/>
        </authorList>
    </citation>
    <scope>NUCLEOTIDE SEQUENCE</scope>
</reference>
<proteinExistence type="predicted"/>
<dbReference type="AlphaFoldDB" id="A0A0F9LCS2"/>
<evidence type="ECO:0000313" key="1">
    <source>
        <dbReference type="EMBL" id="KKM25305.1"/>
    </source>
</evidence>
<gene>
    <name evidence="1" type="ORF">LCGC14_1596280</name>
</gene>
<protein>
    <recommendedName>
        <fullName evidence="2">Thioredoxin domain-containing protein</fullName>
    </recommendedName>
</protein>
<dbReference type="SUPFAM" id="SSF52833">
    <property type="entry name" value="Thioredoxin-like"/>
    <property type="match status" value="1"/>
</dbReference>
<organism evidence="1">
    <name type="scientific">marine sediment metagenome</name>
    <dbReference type="NCBI Taxonomy" id="412755"/>
    <lineage>
        <taxon>unclassified sequences</taxon>
        <taxon>metagenomes</taxon>
        <taxon>ecological metagenomes</taxon>
    </lineage>
</organism>
<dbReference type="Gene3D" id="3.40.30.10">
    <property type="entry name" value="Glutaredoxin"/>
    <property type="match status" value="1"/>
</dbReference>
<accession>A0A0F9LCS2</accession>
<sequence length="203" mass="21512">MRSTALALALLVAAPALANHPGENLNQVMAAKEAAFEPVTSRPAPAVEWKDDTGDVVGLDELHGKIVAVSFVPAECGAPCADQQAKLAETLASVNASPMREMVQFVTLNDGEAETPTEFENWTVAQASNGKPMGDLVAAFATSSDRTGGVPMIHLLDRAGQQVGIFHGSEFVPLSLVLYINGLTNAHPHPEPGMFQRLFGWLL</sequence>
<evidence type="ECO:0008006" key="2">
    <source>
        <dbReference type="Google" id="ProtNLM"/>
    </source>
</evidence>
<dbReference type="EMBL" id="LAZR01012744">
    <property type="protein sequence ID" value="KKM25305.1"/>
    <property type="molecule type" value="Genomic_DNA"/>
</dbReference>
<comment type="caution">
    <text evidence="1">The sequence shown here is derived from an EMBL/GenBank/DDBJ whole genome shotgun (WGS) entry which is preliminary data.</text>
</comment>
<dbReference type="InterPro" id="IPR036249">
    <property type="entry name" value="Thioredoxin-like_sf"/>
</dbReference>
<name>A0A0F9LCS2_9ZZZZ</name>